<name>A0A0F9C117_9ZZZZ</name>
<organism evidence="1">
    <name type="scientific">marine sediment metagenome</name>
    <dbReference type="NCBI Taxonomy" id="412755"/>
    <lineage>
        <taxon>unclassified sequences</taxon>
        <taxon>metagenomes</taxon>
        <taxon>ecological metagenomes</taxon>
    </lineage>
</organism>
<proteinExistence type="predicted"/>
<dbReference type="EMBL" id="LAZR01046564">
    <property type="protein sequence ID" value="KKK96244.1"/>
    <property type="molecule type" value="Genomic_DNA"/>
</dbReference>
<protein>
    <submittedName>
        <fullName evidence="1">Uncharacterized protein</fullName>
    </submittedName>
</protein>
<reference evidence="1" key="1">
    <citation type="journal article" date="2015" name="Nature">
        <title>Complex archaea that bridge the gap between prokaryotes and eukaryotes.</title>
        <authorList>
            <person name="Spang A."/>
            <person name="Saw J.H."/>
            <person name="Jorgensen S.L."/>
            <person name="Zaremba-Niedzwiedzka K."/>
            <person name="Martijn J."/>
            <person name="Lind A.E."/>
            <person name="van Eijk R."/>
            <person name="Schleper C."/>
            <person name="Guy L."/>
            <person name="Ettema T.J."/>
        </authorList>
    </citation>
    <scope>NUCLEOTIDE SEQUENCE</scope>
</reference>
<gene>
    <name evidence="1" type="ORF">LCGC14_2664690</name>
</gene>
<evidence type="ECO:0000313" key="1">
    <source>
        <dbReference type="EMBL" id="KKK96244.1"/>
    </source>
</evidence>
<dbReference type="AlphaFoldDB" id="A0A0F9C117"/>
<comment type="caution">
    <text evidence="1">The sequence shown here is derived from an EMBL/GenBank/DDBJ whole genome shotgun (WGS) entry which is preliminary data.</text>
</comment>
<accession>A0A0F9C117</accession>
<sequence length="156" mass="17914">MNNTNKEFLIVWEKWQDPYGDLKDYVNLQHDNNDNNNDNDNIFDDGYTQSDMELLSLENIKPSIKIVATPLGIIPLTEYSTPGKVFNFWTGHTNFPITNKIYEIIDKKINGVETLDVFTKYRMRIGIGKLFKPNEVTCAISKLLNKYLNGSTNATT</sequence>